<organism evidence="2 3">
    <name type="scientific">Antrodiella citrinella</name>
    <dbReference type="NCBI Taxonomy" id="2447956"/>
    <lineage>
        <taxon>Eukaryota</taxon>
        <taxon>Fungi</taxon>
        <taxon>Dikarya</taxon>
        <taxon>Basidiomycota</taxon>
        <taxon>Agaricomycotina</taxon>
        <taxon>Agaricomycetes</taxon>
        <taxon>Polyporales</taxon>
        <taxon>Steccherinaceae</taxon>
        <taxon>Antrodiella</taxon>
    </lineage>
</organism>
<name>A0A4S4MCS0_9APHY</name>
<evidence type="ECO:0000256" key="1">
    <source>
        <dbReference type="SAM" id="SignalP"/>
    </source>
</evidence>
<feature type="chain" id="PRO_5020993497" evidence="1">
    <location>
        <begin position="20"/>
        <end position="63"/>
    </location>
</feature>
<dbReference type="EMBL" id="SGPM01000377">
    <property type="protein sequence ID" value="THH23229.1"/>
    <property type="molecule type" value="Genomic_DNA"/>
</dbReference>
<accession>A0A4S4MCS0</accession>
<dbReference type="Proteomes" id="UP000308730">
    <property type="component" value="Unassembled WGS sequence"/>
</dbReference>
<evidence type="ECO:0000313" key="3">
    <source>
        <dbReference type="Proteomes" id="UP000308730"/>
    </source>
</evidence>
<dbReference type="AlphaFoldDB" id="A0A4S4MCS0"/>
<comment type="caution">
    <text evidence="2">The sequence shown here is derived from an EMBL/GenBank/DDBJ whole genome shotgun (WGS) entry which is preliminary data.</text>
</comment>
<keyword evidence="1" id="KW-0732">Signal</keyword>
<reference evidence="2 3" key="1">
    <citation type="submission" date="2019-02" db="EMBL/GenBank/DDBJ databases">
        <title>Genome sequencing of the rare red list fungi Antrodiella citrinella (Flaviporus citrinellus).</title>
        <authorList>
            <person name="Buettner E."/>
            <person name="Kellner H."/>
        </authorList>
    </citation>
    <scope>NUCLEOTIDE SEQUENCE [LARGE SCALE GENOMIC DNA]</scope>
    <source>
        <strain evidence="2 3">DSM 108506</strain>
    </source>
</reference>
<protein>
    <submittedName>
        <fullName evidence="2">Uncharacterized protein</fullName>
    </submittedName>
</protein>
<evidence type="ECO:0000313" key="2">
    <source>
        <dbReference type="EMBL" id="THH23229.1"/>
    </source>
</evidence>
<feature type="signal peptide" evidence="1">
    <location>
        <begin position="1"/>
        <end position="19"/>
    </location>
</feature>
<proteinExistence type="predicted"/>
<keyword evidence="3" id="KW-1185">Reference proteome</keyword>
<sequence>MLPNTIFVALLVLVSVAVAAPGVEKHLVSRVPEAGIPLHYYDGTEEKRDSELILRPASTILTY</sequence>
<gene>
    <name evidence="2" type="ORF">EUX98_g7957</name>
</gene>